<evidence type="ECO:0000256" key="1">
    <source>
        <dbReference type="ARBA" id="ARBA00022527"/>
    </source>
</evidence>
<dbReference type="OrthoDB" id="10252354at2759"/>
<dbReference type="Pfam" id="PF00069">
    <property type="entry name" value="Pkinase"/>
    <property type="match status" value="1"/>
</dbReference>
<name>A0A077W882_9FUNG</name>
<sequence length="355" mass="39809">MAQIGRRNPTKLRIDLGDTSHSSSTFDSTLGGSNDLNDTWRQDLARIVTDHASQQRTDVNWGGERNELRPEDLQQVQKLGSGNAGVVWKVKHQPTGRIMAKKVINVETEPQQRRQIIRELSILKICESPHIVSFYGAFMDDINGSVVICMEYCEGGSFEDIYKRAHELHGVIGETVLARLAESVCKGLVYLHSKSVIHRDIKPSNVLMTKKGEIKLCDLGVSGELINSIADTFLGTQYYMAPERIQGSKYSMQSDIWSLGLTIIEVAQNQPALPPPGQSRLAPFELLDIIVNQPLPTLNSDRSEACRDFVTQCLIKNPKDRPGPMVMLNHPFIQECKGGSEQELATWLKEVWDWK</sequence>
<proteinExistence type="inferred from homology"/>
<dbReference type="GO" id="GO:0000165">
    <property type="term" value="P:MAPK cascade"/>
    <property type="evidence" value="ECO:0007669"/>
    <property type="project" value="UniProtKB-ARBA"/>
</dbReference>
<evidence type="ECO:0000313" key="9">
    <source>
        <dbReference type="EMBL" id="CDS03010.1"/>
    </source>
</evidence>
<feature type="compositionally biased region" description="Low complexity" evidence="7">
    <location>
        <begin position="19"/>
        <end position="29"/>
    </location>
</feature>
<dbReference type="InterPro" id="IPR011009">
    <property type="entry name" value="Kinase-like_dom_sf"/>
</dbReference>
<accession>A0A077W882</accession>
<feature type="domain" description="Protein kinase" evidence="8">
    <location>
        <begin position="73"/>
        <end position="333"/>
    </location>
</feature>
<dbReference type="FunFam" id="1.10.510.10:FF:000263">
    <property type="entry name" value="MAP kinase skh1/pek1"/>
    <property type="match status" value="1"/>
</dbReference>
<keyword evidence="4" id="KW-0418">Kinase</keyword>
<feature type="region of interest" description="Disordered" evidence="7">
    <location>
        <begin position="1"/>
        <end position="31"/>
    </location>
</feature>
<dbReference type="SMART" id="SM00220">
    <property type="entry name" value="S_TKc"/>
    <property type="match status" value="1"/>
</dbReference>
<keyword evidence="5" id="KW-0067">ATP-binding</keyword>
<dbReference type="InterPro" id="IPR000719">
    <property type="entry name" value="Prot_kinase_dom"/>
</dbReference>
<evidence type="ECO:0000256" key="5">
    <source>
        <dbReference type="ARBA" id="ARBA00022840"/>
    </source>
</evidence>
<dbReference type="EMBL" id="LK023313">
    <property type="protein sequence ID" value="CDS03010.1"/>
    <property type="molecule type" value="Genomic_DNA"/>
</dbReference>
<dbReference type="Gene3D" id="3.30.200.20">
    <property type="entry name" value="Phosphorylase Kinase, domain 1"/>
    <property type="match status" value="1"/>
</dbReference>
<evidence type="ECO:0000256" key="4">
    <source>
        <dbReference type="ARBA" id="ARBA00022777"/>
    </source>
</evidence>
<dbReference type="InterPro" id="IPR008271">
    <property type="entry name" value="Ser/Thr_kinase_AS"/>
</dbReference>
<evidence type="ECO:0000259" key="8">
    <source>
        <dbReference type="PROSITE" id="PS50011"/>
    </source>
</evidence>
<dbReference type="PROSITE" id="PS50011">
    <property type="entry name" value="PROTEIN_KINASE_DOM"/>
    <property type="match status" value="1"/>
</dbReference>
<keyword evidence="3" id="KW-0547">Nucleotide-binding</keyword>
<dbReference type="GO" id="GO:0004712">
    <property type="term" value="F:protein serine/threonine/tyrosine kinase activity"/>
    <property type="evidence" value="ECO:0007669"/>
    <property type="project" value="UniProtKB-ARBA"/>
</dbReference>
<keyword evidence="1" id="KW-0723">Serine/threonine-protein kinase</keyword>
<comment type="similarity">
    <text evidence="6">Belongs to the protein kinase superfamily. STE Ser/Thr protein kinase family. MAP kinase kinase subfamily.</text>
</comment>
<dbReference type="Gene3D" id="1.10.510.10">
    <property type="entry name" value="Transferase(Phosphotransferase) domain 1"/>
    <property type="match status" value="1"/>
</dbReference>
<reference evidence="9" key="1">
    <citation type="journal article" date="2014" name="Genome Announc.">
        <title>De novo whole-genome sequence and genome annotation of Lichtheimia ramosa.</title>
        <authorList>
            <person name="Linde J."/>
            <person name="Schwartze V."/>
            <person name="Binder U."/>
            <person name="Lass-Florl C."/>
            <person name="Voigt K."/>
            <person name="Horn F."/>
        </authorList>
    </citation>
    <scope>NUCLEOTIDE SEQUENCE</scope>
    <source>
        <strain evidence="9">JMRC FSU:6197</strain>
    </source>
</reference>
<dbReference type="PANTHER" id="PTHR47448:SF5">
    <property type="entry name" value="MITOGEN-ACTIVATED PROTEIN KINASE KINAE MKK2"/>
    <property type="match status" value="1"/>
</dbReference>
<dbReference type="InterPro" id="IPR050915">
    <property type="entry name" value="MAP_kinase_kinase"/>
</dbReference>
<dbReference type="FunFam" id="3.30.200.20:FF:000040">
    <property type="entry name" value="Dual specificity mitogen-activated protein kinase kinase"/>
    <property type="match status" value="1"/>
</dbReference>
<protein>
    <recommendedName>
        <fullName evidence="8">Protein kinase domain-containing protein</fullName>
    </recommendedName>
</protein>
<evidence type="ECO:0000256" key="3">
    <source>
        <dbReference type="ARBA" id="ARBA00022741"/>
    </source>
</evidence>
<evidence type="ECO:0000256" key="7">
    <source>
        <dbReference type="SAM" id="MobiDB-lite"/>
    </source>
</evidence>
<evidence type="ECO:0000256" key="6">
    <source>
        <dbReference type="ARBA" id="ARBA00038035"/>
    </source>
</evidence>
<organism evidence="9">
    <name type="scientific">Lichtheimia ramosa</name>
    <dbReference type="NCBI Taxonomy" id="688394"/>
    <lineage>
        <taxon>Eukaryota</taxon>
        <taxon>Fungi</taxon>
        <taxon>Fungi incertae sedis</taxon>
        <taxon>Mucoromycota</taxon>
        <taxon>Mucoromycotina</taxon>
        <taxon>Mucoromycetes</taxon>
        <taxon>Mucorales</taxon>
        <taxon>Lichtheimiaceae</taxon>
        <taxon>Lichtheimia</taxon>
    </lineage>
</organism>
<dbReference type="PROSITE" id="PS00108">
    <property type="entry name" value="PROTEIN_KINASE_ST"/>
    <property type="match status" value="1"/>
</dbReference>
<gene>
    <name evidence="9" type="ORF">LRAMOSA00412</name>
</gene>
<keyword evidence="2" id="KW-0808">Transferase</keyword>
<dbReference type="GO" id="GO:0005524">
    <property type="term" value="F:ATP binding"/>
    <property type="evidence" value="ECO:0007669"/>
    <property type="project" value="UniProtKB-KW"/>
</dbReference>
<evidence type="ECO:0000256" key="2">
    <source>
        <dbReference type="ARBA" id="ARBA00022679"/>
    </source>
</evidence>
<dbReference type="SUPFAM" id="SSF56112">
    <property type="entry name" value="Protein kinase-like (PK-like)"/>
    <property type="match status" value="1"/>
</dbReference>
<dbReference type="AlphaFoldDB" id="A0A077W882"/>
<dbReference type="PANTHER" id="PTHR47448">
    <property type="entry name" value="DUAL SPECIFICITY MITOGEN-ACTIVATED PROTEIN KINASE KINASE DSOR1-LIKE PROTEIN"/>
    <property type="match status" value="1"/>
</dbReference>
<dbReference type="GO" id="GO:0004674">
    <property type="term" value="F:protein serine/threonine kinase activity"/>
    <property type="evidence" value="ECO:0007669"/>
    <property type="project" value="UniProtKB-KW"/>
</dbReference>